<keyword evidence="3" id="KW-0131">Cell cycle</keyword>
<dbReference type="InterPro" id="IPR004367">
    <property type="entry name" value="Cyclin_C-dom"/>
</dbReference>
<dbReference type="AlphaFoldDB" id="A0A5N5SMC1"/>
<dbReference type="Proteomes" id="UP000326759">
    <property type="component" value="Unassembled WGS sequence"/>
</dbReference>
<dbReference type="GO" id="GO:0044772">
    <property type="term" value="P:mitotic cell cycle phase transition"/>
    <property type="evidence" value="ECO:0007669"/>
    <property type="project" value="InterPro"/>
</dbReference>
<dbReference type="SMART" id="SM00385">
    <property type="entry name" value="CYCLIN"/>
    <property type="match status" value="2"/>
</dbReference>
<dbReference type="SMART" id="SM01332">
    <property type="entry name" value="Cyclin_C"/>
    <property type="match status" value="1"/>
</dbReference>
<keyword evidence="9" id="KW-1185">Reference proteome</keyword>
<dbReference type="InterPro" id="IPR046965">
    <property type="entry name" value="Cyclin_A/B-like"/>
</dbReference>
<dbReference type="SUPFAM" id="SSF47954">
    <property type="entry name" value="Cyclin-like"/>
    <property type="match status" value="2"/>
</dbReference>
<feature type="region of interest" description="Disordered" evidence="5">
    <location>
        <begin position="97"/>
        <end position="134"/>
    </location>
</feature>
<evidence type="ECO:0000313" key="9">
    <source>
        <dbReference type="Proteomes" id="UP000326759"/>
    </source>
</evidence>
<reference evidence="8 9" key="1">
    <citation type="journal article" date="2019" name="PLoS Biol.">
        <title>Sex chromosomes control vertical transmission of feminizing Wolbachia symbionts in an isopod.</title>
        <authorList>
            <person name="Becking T."/>
            <person name="Chebbi M.A."/>
            <person name="Giraud I."/>
            <person name="Moumen B."/>
            <person name="Laverre T."/>
            <person name="Caubet Y."/>
            <person name="Peccoud J."/>
            <person name="Gilbert C."/>
            <person name="Cordaux R."/>
        </authorList>
    </citation>
    <scope>NUCLEOTIDE SEQUENCE [LARGE SCALE GENOMIC DNA]</scope>
    <source>
        <strain evidence="8">ANa2</strain>
        <tissue evidence="8">Whole body excluding digestive tract and cuticle</tissue>
    </source>
</reference>
<sequence>MSLRSTLHKIKNQENLQHVSQNKSVFGASKLNKITKTDKIKSTFGVKRKNDENSGIVAKKRSACADVTNALEKNMVLKAKSNSKMCFEKQKLSLKVKNQNASFPSRGESKENVPPENMHPKKTNKPTKNIEKPDPIEEEVLEESILVLSQEMKMNKISLEESSAYMTASEESPSYVVKKHVENAQPNTGPPPDVEDFDKACDNDPFSVSHYAMDIFNYYKEREMMFSAEKYVNRQPDISKTMRSILVDWMVEVQESFELNHETLYLAVKLVDLYLGKVTIKKDHLQLVGATSIFVACKFDERTPPCIDDFLYICDDAYKRRELILLEIDILKKLKYDLGIPLSYRFLRRYARAGKINMEILTFARYILERSLLEYDFIEIRDSITAAAALFIALAIKNGVKEWSATLQYYSGYVLDDFYHVVHMLHEMLRQPPKDHLKTIKNKYSHKIFHEVAKIPIPDRLAI</sequence>
<gene>
    <name evidence="8" type="primary">CycB3</name>
    <name evidence="8" type="ORF">Anas_04488</name>
</gene>
<evidence type="ECO:0000259" key="7">
    <source>
        <dbReference type="SMART" id="SM01332"/>
    </source>
</evidence>
<organism evidence="8 9">
    <name type="scientific">Armadillidium nasatum</name>
    <dbReference type="NCBI Taxonomy" id="96803"/>
    <lineage>
        <taxon>Eukaryota</taxon>
        <taxon>Metazoa</taxon>
        <taxon>Ecdysozoa</taxon>
        <taxon>Arthropoda</taxon>
        <taxon>Crustacea</taxon>
        <taxon>Multicrustacea</taxon>
        <taxon>Malacostraca</taxon>
        <taxon>Eumalacostraca</taxon>
        <taxon>Peracarida</taxon>
        <taxon>Isopoda</taxon>
        <taxon>Oniscidea</taxon>
        <taxon>Crinocheta</taxon>
        <taxon>Armadillidiidae</taxon>
        <taxon>Armadillidium</taxon>
    </lineage>
</organism>
<dbReference type="InterPro" id="IPR006671">
    <property type="entry name" value="Cyclin_N"/>
</dbReference>
<feature type="domain" description="Cyclin C-terminal" evidence="7">
    <location>
        <begin position="341"/>
        <end position="458"/>
    </location>
</feature>
<dbReference type="Gene3D" id="1.10.472.10">
    <property type="entry name" value="Cyclin-like"/>
    <property type="match status" value="2"/>
</dbReference>
<protein>
    <submittedName>
        <fullName evidence="8">G2/mitotic-specific cyclin-B3</fullName>
    </submittedName>
</protein>
<evidence type="ECO:0000313" key="8">
    <source>
        <dbReference type="EMBL" id="KAB7495234.1"/>
    </source>
</evidence>
<evidence type="ECO:0000256" key="4">
    <source>
        <dbReference type="RuleBase" id="RU000383"/>
    </source>
</evidence>
<dbReference type="InterPro" id="IPR036915">
    <property type="entry name" value="Cyclin-like_sf"/>
</dbReference>
<name>A0A5N5SMC1_9CRUS</name>
<evidence type="ECO:0000259" key="6">
    <source>
        <dbReference type="SMART" id="SM00385"/>
    </source>
</evidence>
<proteinExistence type="inferred from homology"/>
<evidence type="ECO:0000256" key="2">
    <source>
        <dbReference type="ARBA" id="ARBA00023127"/>
    </source>
</evidence>
<dbReference type="InterPro" id="IPR039361">
    <property type="entry name" value="Cyclin"/>
</dbReference>
<dbReference type="PIRSF" id="PIRSF001771">
    <property type="entry name" value="Cyclin_A_B_D_E"/>
    <property type="match status" value="1"/>
</dbReference>
<feature type="domain" description="Cyclin-like" evidence="6">
    <location>
        <begin position="345"/>
        <end position="430"/>
    </location>
</feature>
<dbReference type="Pfam" id="PF00134">
    <property type="entry name" value="Cyclin_N"/>
    <property type="match status" value="1"/>
</dbReference>
<evidence type="ECO:0000256" key="3">
    <source>
        <dbReference type="ARBA" id="ARBA00023306"/>
    </source>
</evidence>
<comment type="similarity">
    <text evidence="4">Belongs to the cyclin family.</text>
</comment>
<keyword evidence="1" id="KW-0132">Cell division</keyword>
<evidence type="ECO:0000256" key="5">
    <source>
        <dbReference type="SAM" id="MobiDB-lite"/>
    </source>
</evidence>
<dbReference type="FunFam" id="1.10.472.10:FF:000001">
    <property type="entry name" value="G2/mitotic-specific cyclin"/>
    <property type="match status" value="1"/>
</dbReference>
<feature type="domain" description="Cyclin-like" evidence="6">
    <location>
        <begin position="248"/>
        <end position="332"/>
    </location>
</feature>
<dbReference type="CDD" id="cd20508">
    <property type="entry name" value="CYCLIN_CCNB3_rpt1"/>
    <property type="match status" value="1"/>
</dbReference>
<dbReference type="EMBL" id="SEYY01022881">
    <property type="protein sequence ID" value="KAB7495234.1"/>
    <property type="molecule type" value="Genomic_DNA"/>
</dbReference>
<dbReference type="Pfam" id="PF02984">
    <property type="entry name" value="Cyclin_C"/>
    <property type="match status" value="1"/>
</dbReference>
<dbReference type="InterPro" id="IPR013763">
    <property type="entry name" value="Cyclin-like_dom"/>
</dbReference>
<dbReference type="GO" id="GO:0051301">
    <property type="term" value="P:cell division"/>
    <property type="evidence" value="ECO:0007669"/>
    <property type="project" value="UniProtKB-KW"/>
</dbReference>
<keyword evidence="2 4" id="KW-0195">Cyclin</keyword>
<dbReference type="OrthoDB" id="5590282at2759"/>
<evidence type="ECO:0000256" key="1">
    <source>
        <dbReference type="ARBA" id="ARBA00022618"/>
    </source>
</evidence>
<dbReference type="PANTHER" id="PTHR10177">
    <property type="entry name" value="CYCLINS"/>
    <property type="match status" value="1"/>
</dbReference>
<accession>A0A5N5SMC1</accession>
<comment type="caution">
    <text evidence="8">The sequence shown here is derived from an EMBL/GenBank/DDBJ whole genome shotgun (WGS) entry which is preliminary data.</text>
</comment>
<dbReference type="GO" id="GO:0016538">
    <property type="term" value="F:cyclin-dependent protein serine/threonine kinase regulator activity"/>
    <property type="evidence" value="ECO:0007669"/>
    <property type="project" value="InterPro"/>
</dbReference>